<gene>
    <name evidence="3" type="ORF">FU658_04860</name>
</gene>
<name>A0A5C8KXI1_9GAMM</name>
<dbReference type="InterPro" id="IPR027417">
    <property type="entry name" value="P-loop_NTPase"/>
</dbReference>
<evidence type="ECO:0000259" key="2">
    <source>
        <dbReference type="Pfam" id="PF07693"/>
    </source>
</evidence>
<keyword evidence="4" id="KW-1185">Reference proteome</keyword>
<feature type="domain" description="KAP NTPase" evidence="2">
    <location>
        <begin position="37"/>
        <end position="77"/>
    </location>
</feature>
<evidence type="ECO:0000256" key="1">
    <source>
        <dbReference type="SAM" id="Coils"/>
    </source>
</evidence>
<protein>
    <recommendedName>
        <fullName evidence="2">KAP NTPase domain-containing protein</fullName>
    </recommendedName>
</protein>
<dbReference type="InterPro" id="IPR011646">
    <property type="entry name" value="KAP_P-loop"/>
</dbReference>
<dbReference type="RefSeq" id="WP_147891028.1">
    <property type="nucleotide sequence ID" value="NZ_VRTS01000002.1"/>
</dbReference>
<dbReference type="AlphaFoldDB" id="A0A5C8KXI1"/>
<dbReference type="EMBL" id="VRTS01000002">
    <property type="protein sequence ID" value="TXK65108.1"/>
    <property type="molecule type" value="Genomic_DNA"/>
</dbReference>
<proteinExistence type="predicted"/>
<comment type="caution">
    <text evidence="3">The sequence shown here is derived from an EMBL/GenBank/DDBJ whole genome shotgun (WGS) entry which is preliminary data.</text>
</comment>
<sequence length="628" mass="70749">MKGWLKVLKNWLFNRHLKMRGVHRSRSTFRGQGVTIDSISDKLIQYLNTPTPSYAVLLRGDWGVGKSFYWQEFKKKYLPKGSHDITFSVAGLATLEEIERSLFLASIEDMGPGILQETGAVVGRALLRWVKVEPSDIKLKADVRPNRTVICIDDIERFGGDFKVLLGFIVSVLDDANLHVVLIADEKRALTLNGYPECKERIIARSYDVQPALESFFSSTVNEYRIERVRACLLEKKSEMISLFLEKELRNLRTVRAVLDEVNTLLSRMEWPNNRSISLNALLSAITFHTIAVSRNPASAPLVAHIFEQGDLGIALAFRQSFNETQGADGESSDSQQSGDLMQSLGFDTEAYGWPASASFAAYVRGQPYDADALANDFGLFGEPDRQGQTLLEQFRSYRSMSEDDFEKAIVELHALLSNRHFERLQDILTAHEILDHLSRERLIPEDADWCRETILDIISRCDPAGGIGAELHIWPEKSDANRDAVIKALEELEVRVRAKEEEAGNRRLQLAIIEGEDESEWEATAVPFVDAEPAEIYERLIRAGRPAIHRMSKFYARRLSVSNIAEYTEKEAPFAVQLARVIDADLPEEGVFTLEQAALCGLARGLKRFVLTVTEGQSTRTKNTDLP</sequence>
<evidence type="ECO:0000313" key="4">
    <source>
        <dbReference type="Proteomes" id="UP000321248"/>
    </source>
</evidence>
<feature type="coiled-coil region" evidence="1">
    <location>
        <begin position="483"/>
        <end position="510"/>
    </location>
</feature>
<accession>A0A5C8KXI1</accession>
<dbReference type="OrthoDB" id="88903at2"/>
<dbReference type="Proteomes" id="UP000321248">
    <property type="component" value="Unassembled WGS sequence"/>
</dbReference>
<reference evidence="3 4" key="1">
    <citation type="submission" date="2019-08" db="EMBL/GenBank/DDBJ databases">
        <authorList>
            <person name="Karlyshev A.V."/>
        </authorList>
    </citation>
    <scope>NUCLEOTIDE SEQUENCE [LARGE SCALE GENOMIC DNA]</scope>
    <source>
        <strain evidence="3 4">Alg18-2.2</strain>
    </source>
</reference>
<organism evidence="3 4">
    <name type="scientific">Alkalisalibacterium limincola</name>
    <dbReference type="NCBI Taxonomy" id="2699169"/>
    <lineage>
        <taxon>Bacteria</taxon>
        <taxon>Pseudomonadati</taxon>
        <taxon>Pseudomonadota</taxon>
        <taxon>Gammaproteobacteria</taxon>
        <taxon>Lysobacterales</taxon>
        <taxon>Lysobacteraceae</taxon>
        <taxon>Alkalisalibacterium</taxon>
    </lineage>
</organism>
<dbReference type="SUPFAM" id="SSF52540">
    <property type="entry name" value="P-loop containing nucleoside triphosphate hydrolases"/>
    <property type="match status" value="1"/>
</dbReference>
<keyword evidence="1" id="KW-0175">Coiled coil</keyword>
<dbReference type="Pfam" id="PF07693">
    <property type="entry name" value="KAP_NTPase"/>
    <property type="match status" value="1"/>
</dbReference>
<evidence type="ECO:0000313" key="3">
    <source>
        <dbReference type="EMBL" id="TXK65108.1"/>
    </source>
</evidence>